<dbReference type="PATRIC" id="fig|1121353.3.peg.718"/>
<dbReference type="Proteomes" id="UP000011760">
    <property type="component" value="Chromosome"/>
</dbReference>
<dbReference type="AlphaFoldDB" id="M1USN2"/>
<dbReference type="HOGENOM" id="CLU_042525_0_0_11"/>
<dbReference type="KEGG" id="ccn:H924_03495"/>
<dbReference type="SUPFAM" id="SSF50998">
    <property type="entry name" value="Quinoprotein alcohol dehydrogenase-like"/>
    <property type="match status" value="1"/>
</dbReference>
<gene>
    <name evidence="1" type="ORF">H924_03495</name>
</gene>
<dbReference type="RefSeq" id="WP_015650585.1">
    <property type="nucleotide sequence ID" value="NC_020506.1"/>
</dbReference>
<dbReference type="STRING" id="1121353.H924_03495"/>
<accession>M1USN2</accession>
<dbReference type="InterPro" id="IPR011047">
    <property type="entry name" value="Quinoprotein_ADH-like_sf"/>
</dbReference>
<sequence>MAKILRRTRADFIATGVIAALSVAGVATVWATAPIRQAELHPAAQSYNAAGTLAIVPAELHEIWRSTDTSTNQRPAISAGVVVTADGSTLKSFTPAGEQLWSYERSDELCALSTAFDATVATYKTGVGCGDVVAINATDGQYKATRSAIASDNVVPITSNDRVGVLGTERVELWRSDLVRTVEYGEVEAAQEADQQPNPECSLTSAMTRKDLLAVTETCPDGAHYLRLQATAPEDSRVPEISQSIAIPDGRVVAIGQTAAAIYVDDPQPMIVSYKDTGEKLSEQPVSAATFPDAPFQSATADLPHHMSWFDGDRLTLFTPTELSVGQVFEDAIGTGVGINGQLVYPTASGLTIANWDTGEVIRTIQVDRGGYQGSVFLGIAGEVFVEKRGTEVVALA</sequence>
<evidence type="ECO:0000313" key="2">
    <source>
        <dbReference type="Proteomes" id="UP000011760"/>
    </source>
</evidence>
<dbReference type="eggNOG" id="COG1376">
    <property type="taxonomic scope" value="Bacteria"/>
</dbReference>
<evidence type="ECO:0000313" key="1">
    <source>
        <dbReference type="EMBL" id="AGG66147.1"/>
    </source>
</evidence>
<dbReference type="OrthoDB" id="5182370at2"/>
<protein>
    <submittedName>
        <fullName evidence="1">Uncharacterized protein</fullName>
    </submittedName>
</protein>
<organism evidence="1 2">
    <name type="scientific">Corynebacterium callunae DSM 20147</name>
    <dbReference type="NCBI Taxonomy" id="1121353"/>
    <lineage>
        <taxon>Bacteria</taxon>
        <taxon>Bacillati</taxon>
        <taxon>Actinomycetota</taxon>
        <taxon>Actinomycetes</taxon>
        <taxon>Mycobacteriales</taxon>
        <taxon>Corynebacteriaceae</taxon>
        <taxon>Corynebacterium</taxon>
    </lineage>
</organism>
<dbReference type="EMBL" id="CP004354">
    <property type="protein sequence ID" value="AGG66147.1"/>
    <property type="molecule type" value="Genomic_DNA"/>
</dbReference>
<name>M1USN2_9CORY</name>
<reference evidence="1 2" key="1">
    <citation type="submission" date="2013-02" db="EMBL/GenBank/DDBJ databases">
        <title>The complete genome sequence of Corynebacterium callunae DSM 20147.</title>
        <authorList>
            <person name="Ruckert C."/>
            <person name="Albersmeier A."/>
            <person name="Kalinowski J."/>
        </authorList>
    </citation>
    <scope>NUCLEOTIDE SEQUENCE [LARGE SCALE GENOMIC DNA]</scope>
    <source>
        <strain evidence="1 2">DSM 20147</strain>
    </source>
</reference>
<keyword evidence="2" id="KW-1185">Reference proteome</keyword>
<proteinExistence type="predicted"/>